<dbReference type="OrthoDB" id="45256at2759"/>
<dbReference type="PANTHER" id="PTHR31811">
    <property type="entry name" value="TRNA A64-2'-O-RIBOSYLPHOSPHATE TRANSFERASE"/>
    <property type="match status" value="1"/>
</dbReference>
<evidence type="ECO:0000259" key="1">
    <source>
        <dbReference type="Pfam" id="PF04179"/>
    </source>
</evidence>
<evidence type="ECO:0000313" key="4">
    <source>
        <dbReference type="Proteomes" id="UP000503462"/>
    </source>
</evidence>
<dbReference type="GO" id="GO:0005506">
    <property type="term" value="F:iron ion binding"/>
    <property type="evidence" value="ECO:0007669"/>
    <property type="project" value="InterPro"/>
</dbReference>
<dbReference type="InterPro" id="IPR033421">
    <property type="entry name" value="Rit1_DUSP-like"/>
</dbReference>
<feature type="domain" description="Rit1 DUSP-like" evidence="1">
    <location>
        <begin position="578"/>
        <end position="681"/>
    </location>
</feature>
<dbReference type="Pfam" id="PF04179">
    <property type="entry name" value="Init_tRNA_PT"/>
    <property type="match status" value="1"/>
</dbReference>
<evidence type="ECO:0000313" key="3">
    <source>
        <dbReference type="EMBL" id="QIW98977.1"/>
    </source>
</evidence>
<dbReference type="Pfam" id="PF17184">
    <property type="entry name" value="Rit1_C"/>
    <property type="match status" value="1"/>
</dbReference>
<dbReference type="InterPro" id="IPR001128">
    <property type="entry name" value="Cyt_P450"/>
</dbReference>
<dbReference type="PRINTS" id="PR00463">
    <property type="entry name" value="EP450I"/>
</dbReference>
<dbReference type="InterPro" id="IPR036396">
    <property type="entry name" value="Cyt_P450_sf"/>
</dbReference>
<dbReference type="SUPFAM" id="SSF48264">
    <property type="entry name" value="Cytochrome P450"/>
    <property type="match status" value="1"/>
</dbReference>
<dbReference type="GO" id="GO:0005737">
    <property type="term" value="C:cytoplasm"/>
    <property type="evidence" value="ECO:0007669"/>
    <property type="project" value="TreeGrafter"/>
</dbReference>
<dbReference type="GO" id="GO:0020037">
    <property type="term" value="F:heme binding"/>
    <property type="evidence" value="ECO:0007669"/>
    <property type="project" value="InterPro"/>
</dbReference>
<organism evidence="3 4">
    <name type="scientific">Peltaster fructicola</name>
    <dbReference type="NCBI Taxonomy" id="286661"/>
    <lineage>
        <taxon>Eukaryota</taxon>
        <taxon>Fungi</taxon>
        <taxon>Dikarya</taxon>
        <taxon>Ascomycota</taxon>
        <taxon>Pezizomycotina</taxon>
        <taxon>Dothideomycetes</taxon>
        <taxon>Dothideomycetes incertae sedis</taxon>
        <taxon>Peltaster</taxon>
    </lineage>
</organism>
<name>A0A6H0XWK2_9PEZI</name>
<dbReference type="GO" id="GO:0019988">
    <property type="term" value="P:charged-tRNA amino acid modification"/>
    <property type="evidence" value="ECO:0007669"/>
    <property type="project" value="InterPro"/>
</dbReference>
<dbReference type="PANTHER" id="PTHR31811:SF0">
    <property type="entry name" value="TRNA A64-2'-O-RIBOSYLPHOSPHATE TRANSFERASE"/>
    <property type="match status" value="1"/>
</dbReference>
<dbReference type="InterPro" id="IPR033449">
    <property type="entry name" value="Rit1_N"/>
</dbReference>
<gene>
    <name evidence="3" type="ORF">AMS68_004495</name>
</gene>
<dbReference type="Gene3D" id="1.10.630.10">
    <property type="entry name" value="Cytochrome P450"/>
    <property type="match status" value="1"/>
</dbReference>
<evidence type="ECO:0000259" key="2">
    <source>
        <dbReference type="Pfam" id="PF17184"/>
    </source>
</evidence>
<accession>A0A6H0XWK2</accession>
<protein>
    <submittedName>
        <fullName evidence="3">Uncharacterized protein</fullName>
    </submittedName>
</protein>
<dbReference type="GO" id="GO:0004497">
    <property type="term" value="F:monooxygenase activity"/>
    <property type="evidence" value="ECO:0007669"/>
    <property type="project" value="InterPro"/>
</dbReference>
<dbReference type="GO" id="GO:0043399">
    <property type="term" value="F:tRNA adenosine(64)-2'-O-ribosylphosphate transferase activity"/>
    <property type="evidence" value="ECO:0007669"/>
    <property type="project" value="InterPro"/>
</dbReference>
<dbReference type="InterPro" id="IPR002401">
    <property type="entry name" value="Cyt_P450_E_grp-I"/>
</dbReference>
<dbReference type="EMBL" id="CP051141">
    <property type="protein sequence ID" value="QIW98977.1"/>
    <property type="molecule type" value="Genomic_DNA"/>
</dbReference>
<dbReference type="GO" id="GO:0016705">
    <property type="term" value="F:oxidoreductase activity, acting on paired donors, with incorporation or reduction of molecular oxygen"/>
    <property type="evidence" value="ECO:0007669"/>
    <property type="project" value="InterPro"/>
</dbReference>
<keyword evidence="4" id="KW-1185">Reference proteome</keyword>
<dbReference type="PRINTS" id="PR00385">
    <property type="entry name" value="P450"/>
</dbReference>
<dbReference type="AlphaFoldDB" id="A0A6H0XWK2"/>
<dbReference type="Proteomes" id="UP000503462">
    <property type="component" value="Chromosome 3"/>
</dbReference>
<dbReference type="InterPro" id="IPR007306">
    <property type="entry name" value="Rit1"/>
</dbReference>
<proteinExistence type="predicted"/>
<feature type="domain" description="Rit1 N-terminal" evidence="2">
    <location>
        <begin position="347"/>
        <end position="517"/>
    </location>
</feature>
<sequence length="683" mass="75656">MRTTRSSTSIANPLAVPAVYGPGIPCRKATWYDEDAPRRSIHTSRDFVFHQQRRRIWSPAFSGKALRGYEPRVARLNKALVEQLARSNGETVNGAAWFNWWSFDVKGDLAFNKDFGMVEEGRSHYAVQMLNEAMGVQCLKLPTWAFRIMVAVPGAASNYCKFIGYCDDQLTARLKEEPKSPDIMSTLIPTVNPSDPAHGVLTLQADSRTIIVAGSDTTAATLTHVFLELARHPEEVEKICSELSSLLAAGEPVEHQRIYKADHLNAVINETLRLHPVPPSAITRKTPKEGIRVDEKYIPGDVTVSCPQIVLGQSEECFEAAEDFVPERWCSRPGMIKEKAGYVPFSSVDSTRRGKSMPDALSKTVPIWIAVLNRLLFPTYEDHHPLQTPPTVVSGLEHAQIALRIDGFVEDARRLSLDIGKFKNTLRKPLQPIWLTPATDLQNIRINDRRCWPVVLCTASSCDSVERSTDRAYVQGAADDHESWAHGLSAVTFWQHQGLLLNTPESDIDAEISHIVQMAAQQIVDRPRILIQPTSGLFISNNASALSESGDIDVLVYCSERQESLLEDAFARSGRLCIHLVCSEGKNGSRQLRVQLEKLQAIAKTSSSKTIMCTCPTGRDLAVGVALTLLCRYFADDGNLDRLSTSAINKATIKQKLSWIMLSMPDAAPSRATLQSVNSILMS</sequence>
<dbReference type="Pfam" id="PF00067">
    <property type="entry name" value="p450"/>
    <property type="match status" value="1"/>
</dbReference>
<reference evidence="3 4" key="1">
    <citation type="journal article" date="2016" name="Sci. Rep.">
        <title>Peltaster fructicola genome reveals evolution from an invasive phytopathogen to an ectophytic parasite.</title>
        <authorList>
            <person name="Xu C."/>
            <person name="Chen H."/>
            <person name="Gleason M.L."/>
            <person name="Xu J.R."/>
            <person name="Liu H."/>
            <person name="Zhang R."/>
            <person name="Sun G."/>
        </authorList>
    </citation>
    <scope>NUCLEOTIDE SEQUENCE [LARGE SCALE GENOMIC DNA]</scope>
    <source>
        <strain evidence="3 4">LNHT1506</strain>
    </source>
</reference>